<dbReference type="Gramene" id="QL11p056495:mrna">
    <property type="protein sequence ID" value="QL11p056495:mrna"/>
    <property type="gene ID" value="QL11p056495"/>
</dbReference>
<feature type="domain" description="Reverse transcriptase zinc-binding" evidence="2">
    <location>
        <begin position="43"/>
        <end position="107"/>
    </location>
</feature>
<evidence type="ECO:0008006" key="5">
    <source>
        <dbReference type="Google" id="ProtNLM"/>
    </source>
</evidence>
<dbReference type="InterPro" id="IPR012337">
    <property type="entry name" value="RNaseH-like_sf"/>
</dbReference>
<name>A0A7N2N1J0_QUELO</name>
<reference evidence="3" key="2">
    <citation type="submission" date="2021-01" db="UniProtKB">
        <authorList>
            <consortium name="EnsemblPlants"/>
        </authorList>
    </citation>
    <scope>IDENTIFICATION</scope>
</reference>
<evidence type="ECO:0000259" key="1">
    <source>
        <dbReference type="Pfam" id="PF13456"/>
    </source>
</evidence>
<keyword evidence="4" id="KW-1185">Reference proteome</keyword>
<dbReference type="PANTHER" id="PTHR47074">
    <property type="entry name" value="BNAC02G40300D PROTEIN"/>
    <property type="match status" value="1"/>
</dbReference>
<evidence type="ECO:0000259" key="2">
    <source>
        <dbReference type="Pfam" id="PF13966"/>
    </source>
</evidence>
<dbReference type="Pfam" id="PF13456">
    <property type="entry name" value="RVT_3"/>
    <property type="match status" value="1"/>
</dbReference>
<accession>A0A7N2N1J0</accession>
<sequence>MRLFFKSKSSLLARNGCYSTKLAYHFPSNEAVAKIPGPSNTTAHKKFWLDIWSLNVPNKIRHFIWRASNDSLPTKMNLLKRNITVNSHYNRCCCETEDAIHAIWGCPERVGTTTATLGRIYSDAVDQLQEFQMAQDNPVQQRIVAHPTNWLPPSPNQYKANSDGAIFQDSGSTGLGVVVRDSKGMVIAALSERIALPPTVEDVEALACRKAISFSIELGLQDVVFEGDSEIILKHLVSDSPCLVTFGHIIEE</sequence>
<evidence type="ECO:0000313" key="3">
    <source>
        <dbReference type="EnsemblPlants" id="QL11p056495:mrna"/>
    </source>
</evidence>
<dbReference type="InterPro" id="IPR026960">
    <property type="entry name" value="RVT-Znf"/>
</dbReference>
<dbReference type="OMA" id="CCCETED"/>
<dbReference type="PANTHER" id="PTHR47074:SF48">
    <property type="entry name" value="POLYNUCLEOTIDYL TRANSFERASE, RIBONUCLEASE H-LIKE SUPERFAMILY PROTEIN"/>
    <property type="match status" value="1"/>
</dbReference>
<dbReference type="InterPro" id="IPR002156">
    <property type="entry name" value="RNaseH_domain"/>
</dbReference>
<evidence type="ECO:0000313" key="4">
    <source>
        <dbReference type="Proteomes" id="UP000594261"/>
    </source>
</evidence>
<dbReference type="EMBL" id="LRBV02000011">
    <property type="status" value="NOT_ANNOTATED_CDS"/>
    <property type="molecule type" value="Genomic_DNA"/>
</dbReference>
<dbReference type="EnsemblPlants" id="QL11p056495:mrna">
    <property type="protein sequence ID" value="QL11p056495:mrna"/>
    <property type="gene ID" value="QL11p056495"/>
</dbReference>
<dbReference type="GO" id="GO:0004523">
    <property type="term" value="F:RNA-DNA hybrid ribonuclease activity"/>
    <property type="evidence" value="ECO:0007669"/>
    <property type="project" value="InterPro"/>
</dbReference>
<feature type="domain" description="RNase H type-1" evidence="1">
    <location>
        <begin position="161"/>
        <end position="240"/>
    </location>
</feature>
<dbReference type="InterPro" id="IPR036397">
    <property type="entry name" value="RNaseH_sf"/>
</dbReference>
<dbReference type="CDD" id="cd06222">
    <property type="entry name" value="RNase_H_like"/>
    <property type="match status" value="1"/>
</dbReference>
<dbReference type="SUPFAM" id="SSF53098">
    <property type="entry name" value="Ribonuclease H-like"/>
    <property type="match status" value="1"/>
</dbReference>
<dbReference type="Gene3D" id="3.30.420.10">
    <property type="entry name" value="Ribonuclease H-like superfamily/Ribonuclease H"/>
    <property type="match status" value="1"/>
</dbReference>
<protein>
    <recommendedName>
        <fullName evidence="5">Reverse transcriptase</fullName>
    </recommendedName>
</protein>
<dbReference type="AlphaFoldDB" id="A0A7N2N1J0"/>
<dbReference type="Proteomes" id="UP000594261">
    <property type="component" value="Chromosome 11"/>
</dbReference>
<organism evidence="3 4">
    <name type="scientific">Quercus lobata</name>
    <name type="common">Valley oak</name>
    <dbReference type="NCBI Taxonomy" id="97700"/>
    <lineage>
        <taxon>Eukaryota</taxon>
        <taxon>Viridiplantae</taxon>
        <taxon>Streptophyta</taxon>
        <taxon>Embryophyta</taxon>
        <taxon>Tracheophyta</taxon>
        <taxon>Spermatophyta</taxon>
        <taxon>Magnoliopsida</taxon>
        <taxon>eudicotyledons</taxon>
        <taxon>Gunneridae</taxon>
        <taxon>Pentapetalae</taxon>
        <taxon>rosids</taxon>
        <taxon>fabids</taxon>
        <taxon>Fagales</taxon>
        <taxon>Fagaceae</taxon>
        <taxon>Quercus</taxon>
    </lineage>
</organism>
<dbReference type="GO" id="GO:0003676">
    <property type="term" value="F:nucleic acid binding"/>
    <property type="evidence" value="ECO:0007669"/>
    <property type="project" value="InterPro"/>
</dbReference>
<reference evidence="3 4" key="1">
    <citation type="journal article" date="2016" name="G3 (Bethesda)">
        <title>First Draft Assembly and Annotation of the Genome of a California Endemic Oak Quercus lobata Nee (Fagaceae).</title>
        <authorList>
            <person name="Sork V.L."/>
            <person name="Fitz-Gibbon S.T."/>
            <person name="Puiu D."/>
            <person name="Crepeau M."/>
            <person name="Gugger P.F."/>
            <person name="Sherman R."/>
            <person name="Stevens K."/>
            <person name="Langley C.H."/>
            <person name="Pellegrini M."/>
            <person name="Salzberg S.L."/>
        </authorList>
    </citation>
    <scope>NUCLEOTIDE SEQUENCE [LARGE SCALE GENOMIC DNA]</scope>
    <source>
        <strain evidence="3 4">cv. SW786</strain>
    </source>
</reference>
<dbReference type="Pfam" id="PF13966">
    <property type="entry name" value="zf-RVT"/>
    <property type="match status" value="1"/>
</dbReference>
<proteinExistence type="predicted"/>
<dbReference type="InParanoid" id="A0A7N2N1J0"/>
<dbReference type="InterPro" id="IPR052929">
    <property type="entry name" value="RNase_H-like_EbsB-rel"/>
</dbReference>
<dbReference type="InterPro" id="IPR044730">
    <property type="entry name" value="RNase_H-like_dom_plant"/>
</dbReference>